<feature type="domain" description="N-acetyltransferase" evidence="4">
    <location>
        <begin position="2"/>
        <end position="160"/>
    </location>
</feature>
<gene>
    <name evidence="5" type="ORF">Scinn_30030</name>
</gene>
<evidence type="ECO:0000256" key="1">
    <source>
        <dbReference type="ARBA" id="ARBA00022679"/>
    </source>
</evidence>
<protein>
    <submittedName>
        <fullName evidence="5">N-acetyltransferase</fullName>
    </submittedName>
</protein>
<dbReference type="Proteomes" id="UP000660554">
    <property type="component" value="Unassembled WGS sequence"/>
</dbReference>
<comment type="caution">
    <text evidence="5">The sequence shown here is derived from an EMBL/GenBank/DDBJ whole genome shotgun (WGS) entry which is preliminary data.</text>
</comment>
<dbReference type="Gene3D" id="3.40.630.30">
    <property type="match status" value="1"/>
</dbReference>
<dbReference type="PANTHER" id="PTHR43792:SF8">
    <property type="entry name" value="[RIBOSOMAL PROTEIN US5]-ALANINE N-ACETYLTRANSFERASE"/>
    <property type="match status" value="1"/>
</dbReference>
<keyword evidence="2" id="KW-0012">Acyltransferase</keyword>
<dbReference type="InterPro" id="IPR000182">
    <property type="entry name" value="GNAT_dom"/>
</dbReference>
<evidence type="ECO:0000313" key="5">
    <source>
        <dbReference type="EMBL" id="GHI13540.1"/>
    </source>
</evidence>
<dbReference type="SUPFAM" id="SSF55729">
    <property type="entry name" value="Acyl-CoA N-acyltransferases (Nat)"/>
    <property type="match status" value="1"/>
</dbReference>
<dbReference type="InterPro" id="IPR051531">
    <property type="entry name" value="N-acetyltransferase"/>
</dbReference>
<sequence>MTELQRLRAEHAPALLAFERANRAYFAESVPDRGDAYFADFDTRHGELLAGQAAGRDHLHLIIGGDGEVLGRVNLIDVEDGSAELGFRVAKDAAGRGLATSAVRQVLVLAADTYGLRTLRAAATVDNTGSRTVLQRTGFLPAGETVLDGRPAVRYVRDLLEEGQRPAGA</sequence>
<evidence type="ECO:0000259" key="4">
    <source>
        <dbReference type="PROSITE" id="PS51186"/>
    </source>
</evidence>
<dbReference type="EMBL" id="BNDV01000008">
    <property type="protein sequence ID" value="GHI13540.1"/>
    <property type="molecule type" value="Genomic_DNA"/>
</dbReference>
<dbReference type="GeneID" id="86952989"/>
<accession>A0ABQ3NLA3</accession>
<keyword evidence="6" id="KW-1185">Reference proteome</keyword>
<dbReference type="InterPro" id="IPR016181">
    <property type="entry name" value="Acyl_CoA_acyltransferase"/>
</dbReference>
<evidence type="ECO:0000256" key="2">
    <source>
        <dbReference type="ARBA" id="ARBA00023315"/>
    </source>
</evidence>
<organism evidence="5 6">
    <name type="scientific">Streptomyces virginiae</name>
    <name type="common">Streptomyces cinnamonensis</name>
    <dbReference type="NCBI Taxonomy" id="1961"/>
    <lineage>
        <taxon>Bacteria</taxon>
        <taxon>Bacillati</taxon>
        <taxon>Actinomycetota</taxon>
        <taxon>Actinomycetes</taxon>
        <taxon>Kitasatosporales</taxon>
        <taxon>Streptomycetaceae</taxon>
        <taxon>Streptomyces</taxon>
    </lineage>
</organism>
<evidence type="ECO:0000313" key="6">
    <source>
        <dbReference type="Proteomes" id="UP000660554"/>
    </source>
</evidence>
<evidence type="ECO:0000256" key="3">
    <source>
        <dbReference type="ARBA" id="ARBA00038502"/>
    </source>
</evidence>
<comment type="similarity">
    <text evidence="3">Belongs to the acetyltransferase family. RimJ subfamily.</text>
</comment>
<dbReference type="RefSeq" id="WP_030657495.1">
    <property type="nucleotide sequence ID" value="NZ_BMRU01000032.1"/>
</dbReference>
<reference evidence="6" key="1">
    <citation type="submission" date="2020-09" db="EMBL/GenBank/DDBJ databases">
        <title>Whole genome shotgun sequence of Streptomyces cinnamonensis NBRC 15873.</title>
        <authorList>
            <person name="Komaki H."/>
            <person name="Tamura T."/>
        </authorList>
    </citation>
    <scope>NUCLEOTIDE SEQUENCE [LARGE SCALE GENOMIC DNA]</scope>
    <source>
        <strain evidence="6">NBRC 15873</strain>
    </source>
</reference>
<proteinExistence type="inferred from homology"/>
<dbReference type="Pfam" id="PF13302">
    <property type="entry name" value="Acetyltransf_3"/>
    <property type="match status" value="1"/>
</dbReference>
<name>A0ABQ3NLA3_STRVG</name>
<keyword evidence="1" id="KW-0808">Transferase</keyword>
<dbReference type="PANTHER" id="PTHR43792">
    <property type="entry name" value="GNAT FAMILY, PUTATIVE (AFU_ORTHOLOGUE AFUA_3G00765)-RELATED-RELATED"/>
    <property type="match status" value="1"/>
</dbReference>
<dbReference type="PROSITE" id="PS51186">
    <property type="entry name" value="GNAT"/>
    <property type="match status" value="1"/>
</dbReference>